<comment type="caution">
    <text evidence="4">The sequence shown here is derived from an EMBL/GenBank/DDBJ whole genome shotgun (WGS) entry which is preliminary data.</text>
</comment>
<dbReference type="GO" id="GO:0005829">
    <property type="term" value="C:cytosol"/>
    <property type="evidence" value="ECO:0007669"/>
    <property type="project" value="TreeGrafter"/>
</dbReference>
<dbReference type="STRING" id="1235802.C823_02534"/>
<evidence type="ECO:0000313" key="4">
    <source>
        <dbReference type="EMBL" id="EMZ26604.1"/>
    </source>
</evidence>
<dbReference type="NCBIfam" id="NF009905">
    <property type="entry name" value="PRK13368.1"/>
    <property type="match status" value="1"/>
</dbReference>
<dbReference type="OrthoDB" id="9815559at2"/>
<keyword evidence="3" id="KW-0448">Lipopolysaccharide biosynthesis</keyword>
<dbReference type="PANTHER" id="PTHR42866:SF2">
    <property type="entry name" value="3-DEOXY-MANNO-OCTULOSONATE CYTIDYLYLTRANSFERASE, MITOCHONDRIAL"/>
    <property type="match status" value="1"/>
</dbReference>
<dbReference type="Proteomes" id="UP000012589">
    <property type="component" value="Unassembled WGS sequence"/>
</dbReference>
<dbReference type="EMBL" id="AQFT01000077">
    <property type="protein sequence ID" value="EMZ26604.1"/>
    <property type="molecule type" value="Genomic_DNA"/>
</dbReference>
<evidence type="ECO:0000256" key="2">
    <source>
        <dbReference type="ARBA" id="ARBA00022695"/>
    </source>
</evidence>
<dbReference type="PANTHER" id="PTHR42866">
    <property type="entry name" value="3-DEOXY-MANNO-OCTULOSONATE CYTIDYLYLTRANSFERASE"/>
    <property type="match status" value="1"/>
</dbReference>
<dbReference type="Pfam" id="PF02348">
    <property type="entry name" value="CTP_transf_3"/>
    <property type="match status" value="1"/>
</dbReference>
<reference evidence="4 5" key="1">
    <citation type="journal article" date="2014" name="Genome Announc.">
        <title>Draft genome sequences of the altered schaedler flora, a defined bacterial community from gnotobiotic mice.</title>
        <authorList>
            <person name="Wannemuehler M.J."/>
            <person name="Overstreet A.M."/>
            <person name="Ward D.V."/>
            <person name="Phillips G.J."/>
        </authorList>
    </citation>
    <scope>NUCLEOTIDE SEQUENCE [LARGE SCALE GENOMIC DNA]</scope>
    <source>
        <strain evidence="4 5">ASF492</strain>
    </source>
</reference>
<dbReference type="NCBIfam" id="NF003952">
    <property type="entry name" value="PRK05450.1-5"/>
    <property type="match status" value="1"/>
</dbReference>
<keyword evidence="2 4" id="KW-0548">Nucleotidyltransferase</keyword>
<organism evidence="4 5">
    <name type="scientific">Eubacterium plexicaudatum ASF492</name>
    <dbReference type="NCBI Taxonomy" id="1235802"/>
    <lineage>
        <taxon>Bacteria</taxon>
        <taxon>Bacillati</taxon>
        <taxon>Bacillota</taxon>
        <taxon>Clostridia</taxon>
        <taxon>Eubacteriales</taxon>
        <taxon>Eubacteriaceae</taxon>
        <taxon>Eubacterium</taxon>
    </lineage>
</organism>
<proteinExistence type="predicted"/>
<dbReference type="NCBIfam" id="TIGR00466">
    <property type="entry name" value="kdsB"/>
    <property type="match status" value="1"/>
</dbReference>
<evidence type="ECO:0000313" key="5">
    <source>
        <dbReference type="Proteomes" id="UP000012589"/>
    </source>
</evidence>
<dbReference type="AlphaFoldDB" id="N2AQ39"/>
<sequence>MKIIGVIPARYQSSRFPGKPLADICGKPMIWWVYNQCLKVKELDKVYVATDDVKIEEVCKQNSIEVVMTSDQHKTGTDRIGEVARKIEADLYVNIQGDEPLLEPKVIRAVILPFLENDTLQVTNLMTKIKDPVEVVNFTVPKVITNKDGIGIYLTRSTAPYPKGSIDYVYFKQMGVYGFKPEALEFYCEYNRIYGKAKIESIEDIEILRFIENGYKVQYIEVDSDTVAVDTPNDLEKVRKIVEERKKQERYKICG</sequence>
<dbReference type="eggNOG" id="COG1212">
    <property type="taxonomic scope" value="Bacteria"/>
</dbReference>
<protein>
    <submittedName>
        <fullName evidence="4">3-deoxy-D-manno-octulosonate cytidylyltransferase</fullName>
    </submittedName>
</protein>
<evidence type="ECO:0000256" key="1">
    <source>
        <dbReference type="ARBA" id="ARBA00022679"/>
    </source>
</evidence>
<gene>
    <name evidence="4" type="ORF">C823_02534</name>
</gene>
<dbReference type="InterPro" id="IPR003329">
    <property type="entry name" value="Cytidylyl_trans"/>
</dbReference>
<dbReference type="SUPFAM" id="SSF53448">
    <property type="entry name" value="Nucleotide-diphospho-sugar transferases"/>
    <property type="match status" value="1"/>
</dbReference>
<evidence type="ECO:0000256" key="3">
    <source>
        <dbReference type="ARBA" id="ARBA00022985"/>
    </source>
</evidence>
<name>N2AQ39_9FIRM</name>
<dbReference type="PATRIC" id="fig|1235802.3.peg.2680"/>
<dbReference type="InterPro" id="IPR029044">
    <property type="entry name" value="Nucleotide-diphossugar_trans"/>
</dbReference>
<dbReference type="Gene3D" id="3.90.550.10">
    <property type="entry name" value="Spore Coat Polysaccharide Biosynthesis Protein SpsA, Chain A"/>
    <property type="match status" value="1"/>
</dbReference>
<dbReference type="InterPro" id="IPR004528">
    <property type="entry name" value="KdsB"/>
</dbReference>
<dbReference type="CDD" id="cd02517">
    <property type="entry name" value="CMP-KDO-Synthetase"/>
    <property type="match status" value="1"/>
</dbReference>
<keyword evidence="5" id="KW-1185">Reference proteome</keyword>
<keyword evidence="1 4" id="KW-0808">Transferase</keyword>
<dbReference type="GO" id="GO:0009103">
    <property type="term" value="P:lipopolysaccharide biosynthetic process"/>
    <property type="evidence" value="ECO:0007669"/>
    <property type="project" value="UniProtKB-KW"/>
</dbReference>
<dbReference type="HOGENOM" id="CLU_065038_0_1_9"/>
<accession>N2AQ39</accession>
<dbReference type="GO" id="GO:0008690">
    <property type="term" value="F:3-deoxy-manno-octulosonate cytidylyltransferase activity"/>
    <property type="evidence" value="ECO:0007669"/>
    <property type="project" value="InterPro"/>
</dbReference>